<keyword evidence="7" id="KW-1185">Reference proteome</keyword>
<feature type="region of interest" description="Disordered" evidence="4">
    <location>
        <begin position="424"/>
        <end position="458"/>
    </location>
</feature>
<accession>A0A8T0NJL5</accession>
<comment type="similarity">
    <text evidence="2">Belongs to the lin-54 family.</text>
</comment>
<dbReference type="AlphaFoldDB" id="A0A8T0NJL5"/>
<dbReference type="EMBL" id="CM029053">
    <property type="protein sequence ID" value="KAG2547276.1"/>
    <property type="molecule type" value="Genomic_DNA"/>
</dbReference>
<dbReference type="PROSITE" id="PS51634">
    <property type="entry name" value="CRC"/>
    <property type="match status" value="1"/>
</dbReference>
<comment type="caution">
    <text evidence="6">The sequence shown here is derived from an EMBL/GenBank/DDBJ whole genome shotgun (WGS) entry which is preliminary data.</text>
</comment>
<dbReference type="InterPro" id="IPR005172">
    <property type="entry name" value="CRC"/>
</dbReference>
<evidence type="ECO:0000256" key="4">
    <source>
        <dbReference type="SAM" id="MobiDB-lite"/>
    </source>
</evidence>
<dbReference type="Proteomes" id="UP000823388">
    <property type="component" value="Chromosome 9K"/>
</dbReference>
<name>A0A8T0NJL5_PANVG</name>
<dbReference type="PANTHER" id="PTHR46159:SF11">
    <property type="entry name" value="PROTEIN TESMIN_TSO1-LIKE CXC 2"/>
    <property type="match status" value="1"/>
</dbReference>
<feature type="compositionally biased region" description="Pro residues" evidence="4">
    <location>
        <begin position="1"/>
        <end position="17"/>
    </location>
</feature>
<sequence>MDPPESPPAPAGRPPAPSAAVSLYEDSPVFDFINSLSPIATPKPLGSAQNVQLFKSSDLLPDSSIFTSPQVNPQKEYKPRTRDGYVQLSEGLSPSCQRNRIGISSRIELSGPPTIASENCSPSEYATILPSKWPRPIPLGSEILRDAKRQDTDGKADHNPDMGQVKLSSTCYDHNGLDQLDSSSSGRNVQENELTKQYNDDLAACTSNLLISRSGTGDDVMSKSDLSLEAQQLTWKLRSDVIFSKSLMPMAQGKLEDSRRELFDGSTGCYIQSVGAAEGVATNHDPQMLPGVIQSQLDSNEYFFDTFKVPSDGMALSEHQCSGMHRRSLFNEKVRTSDLSGQSGSNLHHINICGDNYLKPSQSPVYALPGIGLHLNAVVSNASNTMPFTSSLPLPPEHNSPTTIVSCSETGLCSSEVNTLIHDDQSSQKTMPSADKSCQESYKKKRPKLQNGDGGSCRRCSCKKSKCLKLYCACFAAKVYCSGLCSCQGCLNNHTHEETVSCIRKRTESRNPLAFAPTVTRACDSGSDFGDDSNNTPASARHKRGCNCRKSSCLKKYCECFQSGVGCSVNCRCASCKNSFGKRNGVLLLAIEEKWRKEQKQKALAQRKRNLHLTNRMWSVNLVIFHLPTIYLQHLRLSLADLQSCFHLHAPNRQCQQPVALPNCTTLSLP</sequence>
<keyword evidence="3" id="KW-0539">Nucleus</keyword>
<gene>
    <name evidence="6" type="ORF">PVAP13_9KG076900</name>
</gene>
<dbReference type="Pfam" id="PF03638">
    <property type="entry name" value="TCR"/>
    <property type="match status" value="2"/>
</dbReference>
<dbReference type="InterPro" id="IPR033467">
    <property type="entry name" value="Tesmin/TSO1-like_CXC"/>
</dbReference>
<evidence type="ECO:0000256" key="2">
    <source>
        <dbReference type="ARBA" id="ARBA00007267"/>
    </source>
</evidence>
<dbReference type="GO" id="GO:0003700">
    <property type="term" value="F:DNA-binding transcription factor activity"/>
    <property type="evidence" value="ECO:0007669"/>
    <property type="project" value="InterPro"/>
</dbReference>
<organism evidence="6 7">
    <name type="scientific">Panicum virgatum</name>
    <name type="common">Blackwell switchgrass</name>
    <dbReference type="NCBI Taxonomy" id="38727"/>
    <lineage>
        <taxon>Eukaryota</taxon>
        <taxon>Viridiplantae</taxon>
        <taxon>Streptophyta</taxon>
        <taxon>Embryophyta</taxon>
        <taxon>Tracheophyta</taxon>
        <taxon>Spermatophyta</taxon>
        <taxon>Magnoliopsida</taxon>
        <taxon>Liliopsida</taxon>
        <taxon>Poales</taxon>
        <taxon>Poaceae</taxon>
        <taxon>PACMAD clade</taxon>
        <taxon>Panicoideae</taxon>
        <taxon>Panicodae</taxon>
        <taxon>Paniceae</taxon>
        <taxon>Panicinae</taxon>
        <taxon>Panicum</taxon>
        <taxon>Panicum sect. Hiantes</taxon>
    </lineage>
</organism>
<protein>
    <recommendedName>
        <fullName evidence="5">CRC domain-containing protein</fullName>
    </recommendedName>
</protein>
<dbReference type="OrthoDB" id="6283463at2759"/>
<feature type="domain" description="CRC" evidence="5">
    <location>
        <begin position="456"/>
        <end position="581"/>
    </location>
</feature>
<evidence type="ECO:0000313" key="6">
    <source>
        <dbReference type="EMBL" id="KAG2547276.1"/>
    </source>
</evidence>
<comment type="subcellular location">
    <subcellularLocation>
        <location evidence="1">Nucleus</location>
    </subcellularLocation>
</comment>
<dbReference type="PANTHER" id="PTHR46159">
    <property type="entry name" value="PROTEIN TESMIN/TSO1-LIKE CXC 2"/>
    <property type="match status" value="1"/>
</dbReference>
<evidence type="ECO:0000256" key="1">
    <source>
        <dbReference type="ARBA" id="ARBA00004123"/>
    </source>
</evidence>
<evidence type="ECO:0000313" key="7">
    <source>
        <dbReference type="Proteomes" id="UP000823388"/>
    </source>
</evidence>
<reference evidence="6" key="1">
    <citation type="submission" date="2020-05" db="EMBL/GenBank/DDBJ databases">
        <title>WGS assembly of Panicum virgatum.</title>
        <authorList>
            <person name="Lovell J.T."/>
            <person name="Jenkins J."/>
            <person name="Shu S."/>
            <person name="Juenger T.E."/>
            <person name="Schmutz J."/>
        </authorList>
    </citation>
    <scope>NUCLEOTIDE SEQUENCE</scope>
    <source>
        <strain evidence="6">AP13</strain>
    </source>
</reference>
<evidence type="ECO:0000256" key="3">
    <source>
        <dbReference type="ARBA" id="ARBA00023242"/>
    </source>
</evidence>
<dbReference type="GO" id="GO:0005634">
    <property type="term" value="C:nucleus"/>
    <property type="evidence" value="ECO:0007669"/>
    <property type="project" value="UniProtKB-SubCell"/>
</dbReference>
<dbReference type="InterPro" id="IPR044522">
    <property type="entry name" value="TSO1-like"/>
</dbReference>
<evidence type="ECO:0000259" key="5">
    <source>
        <dbReference type="PROSITE" id="PS51634"/>
    </source>
</evidence>
<dbReference type="SMART" id="SM01114">
    <property type="entry name" value="CXC"/>
    <property type="match status" value="2"/>
</dbReference>
<proteinExistence type="inferred from homology"/>
<feature type="region of interest" description="Disordered" evidence="4">
    <location>
        <begin position="1"/>
        <end position="20"/>
    </location>
</feature>